<evidence type="ECO:0000256" key="2">
    <source>
        <dbReference type="ARBA" id="ARBA00008785"/>
    </source>
</evidence>
<keyword evidence="4 10" id="KW-0560">Oxidoreductase</keyword>
<feature type="active site" description="Proton donor" evidence="5">
    <location>
        <position position="36"/>
    </location>
</feature>
<dbReference type="InterPro" id="IPR037062">
    <property type="entry name" value="Malic_N_dom_sf"/>
</dbReference>
<dbReference type="SMART" id="SM01274">
    <property type="entry name" value="malic"/>
    <property type="match status" value="1"/>
</dbReference>
<evidence type="ECO:0000313" key="10">
    <source>
        <dbReference type="EMBL" id="MBB6041697.1"/>
    </source>
</evidence>
<comment type="similarity">
    <text evidence="2">Belongs to the malic enzymes family.</text>
</comment>
<dbReference type="GO" id="GO:0051287">
    <property type="term" value="F:NAD binding"/>
    <property type="evidence" value="ECO:0007669"/>
    <property type="project" value="InterPro"/>
</dbReference>
<dbReference type="PROSITE" id="PS00331">
    <property type="entry name" value="MALIC_ENZYMES"/>
    <property type="match status" value="1"/>
</dbReference>
<dbReference type="Gene3D" id="3.40.50.10380">
    <property type="entry name" value="Malic enzyme, N-terminal domain"/>
    <property type="match status" value="1"/>
</dbReference>
<dbReference type="InterPro" id="IPR046346">
    <property type="entry name" value="Aminoacid_DH-like_N_sf"/>
</dbReference>
<dbReference type="GO" id="GO:0004470">
    <property type="term" value="F:malic enzyme activity"/>
    <property type="evidence" value="ECO:0007669"/>
    <property type="project" value="InterPro"/>
</dbReference>
<protein>
    <submittedName>
        <fullName evidence="10">Malate dehydrogenase (Oxaloacetate-decarboxylating)</fullName>
        <ecNumber evidence="10">1.1.1.38</ecNumber>
    </submittedName>
</protein>
<dbReference type="CDD" id="cd05311">
    <property type="entry name" value="NAD_bind_2_malic_enz"/>
    <property type="match status" value="1"/>
</dbReference>
<dbReference type="PIRSF" id="PIRSF000106">
    <property type="entry name" value="ME"/>
    <property type="match status" value="1"/>
</dbReference>
<dbReference type="Pfam" id="PF03949">
    <property type="entry name" value="Malic_M"/>
    <property type="match status" value="1"/>
</dbReference>
<comment type="cofactor">
    <cofactor evidence="7">
        <name>Mg(2+)</name>
        <dbReference type="ChEBI" id="CHEBI:18420"/>
    </cofactor>
    <cofactor evidence="7">
        <name>Mn(2+)</name>
        <dbReference type="ChEBI" id="CHEBI:29035"/>
    </cofactor>
    <text evidence="7">Divalent metal cations. Prefers magnesium or manganese.</text>
</comment>
<gene>
    <name evidence="10" type="ORF">HNQ46_001687</name>
</gene>
<dbReference type="InterPro" id="IPR036291">
    <property type="entry name" value="NAD(P)-bd_dom_sf"/>
</dbReference>
<evidence type="ECO:0000256" key="3">
    <source>
        <dbReference type="ARBA" id="ARBA00022723"/>
    </source>
</evidence>
<evidence type="ECO:0000256" key="7">
    <source>
        <dbReference type="PIRSR" id="PIRSR000106-3"/>
    </source>
</evidence>
<sequence>MDYAKESLKLHYELKGKLEITPRAKVDSKEALSLAYTPGVAEPCLAIQKDVEKSYELTRRWNTVAVVTDGTAVLGLGDIGPEAGMPVMEGKCVLFKAFGDVDAIPLCVRTKDVEEIVKTVSLLAGSFGGVNLEDISAPRCFEIEKRLKEICDIPIFHDDQHGTAVVTLAGLINALKLTGKKIEEVKIVTSGAGAAGIAIIKLLLSMGAKHVIMTDREGAIYKGRENLNPIKMEMAEVTNLSMEKGSLSDVIKNADVFIGVSAPGTLNKDMVKSMAEKPIIFACANPIPEIFPEDAKEAGAAVVSTGRSDFPNQINNVLCFPGIFRGALDVRAKDINDEMKVAAAYAIAELVSDQELNAEYILPAAFDERVKDAVAKAVAEAAKKSGVARL</sequence>
<dbReference type="GO" id="GO:0016616">
    <property type="term" value="F:oxidoreductase activity, acting on the CH-OH group of donors, NAD or NADP as acceptor"/>
    <property type="evidence" value="ECO:0007669"/>
    <property type="project" value="InterPro"/>
</dbReference>
<dbReference type="PANTHER" id="PTHR43237">
    <property type="entry name" value="NADP-DEPENDENT MALIC ENZYME"/>
    <property type="match status" value="1"/>
</dbReference>
<dbReference type="AlphaFoldDB" id="A0A7W9SGR0"/>
<dbReference type="InterPro" id="IPR012302">
    <property type="entry name" value="Malic_NAD-bd"/>
</dbReference>
<keyword evidence="3 7" id="KW-0479">Metal-binding</keyword>
<dbReference type="GeneID" id="85015222"/>
<dbReference type="EMBL" id="JACHHH010000008">
    <property type="protein sequence ID" value="MBB6041697.1"/>
    <property type="molecule type" value="Genomic_DNA"/>
</dbReference>
<dbReference type="InterPro" id="IPR001891">
    <property type="entry name" value="Malic_OxRdtase"/>
</dbReference>
<evidence type="ECO:0000256" key="5">
    <source>
        <dbReference type="PIRSR" id="PIRSR000106-1"/>
    </source>
</evidence>
<feature type="active site" description="Proton acceptor" evidence="5">
    <location>
        <position position="91"/>
    </location>
</feature>
<evidence type="ECO:0000259" key="9">
    <source>
        <dbReference type="SMART" id="SM01274"/>
    </source>
</evidence>
<dbReference type="SMART" id="SM00919">
    <property type="entry name" value="Malic_M"/>
    <property type="match status" value="1"/>
</dbReference>
<evidence type="ECO:0000256" key="6">
    <source>
        <dbReference type="PIRSR" id="PIRSR000106-2"/>
    </source>
</evidence>
<evidence type="ECO:0000256" key="4">
    <source>
        <dbReference type="ARBA" id="ARBA00023002"/>
    </source>
</evidence>
<dbReference type="GO" id="GO:0046872">
    <property type="term" value="F:metal ion binding"/>
    <property type="evidence" value="ECO:0007669"/>
    <property type="project" value="UniProtKB-KW"/>
</dbReference>
<dbReference type="FunFam" id="3.40.50.720:FF:000095">
    <property type="entry name" value="NADP-dependent malic enzyme"/>
    <property type="match status" value="1"/>
</dbReference>
<evidence type="ECO:0000256" key="1">
    <source>
        <dbReference type="ARBA" id="ARBA00001936"/>
    </source>
</evidence>
<organism evidence="10 11">
    <name type="scientific">Oribacterium sinus</name>
    <dbReference type="NCBI Taxonomy" id="237576"/>
    <lineage>
        <taxon>Bacteria</taxon>
        <taxon>Bacillati</taxon>
        <taxon>Bacillota</taxon>
        <taxon>Clostridia</taxon>
        <taxon>Lachnospirales</taxon>
        <taxon>Lachnospiraceae</taxon>
        <taxon>Oribacterium</taxon>
    </lineage>
</organism>
<feature type="binding site" evidence="7">
    <location>
        <position position="159"/>
    </location>
    <ligand>
        <name>a divalent metal cation</name>
        <dbReference type="ChEBI" id="CHEBI:60240"/>
    </ligand>
</feature>
<dbReference type="PANTHER" id="PTHR43237:SF4">
    <property type="entry name" value="NADP-DEPENDENT MALIC ENZYME"/>
    <property type="match status" value="1"/>
</dbReference>
<dbReference type="Pfam" id="PF00390">
    <property type="entry name" value="malic"/>
    <property type="match status" value="1"/>
</dbReference>
<dbReference type="FunFam" id="3.40.50.10380:FF:000003">
    <property type="entry name" value="NADP-dependent malic enzyme"/>
    <property type="match status" value="1"/>
</dbReference>
<evidence type="ECO:0000259" key="8">
    <source>
        <dbReference type="SMART" id="SM00919"/>
    </source>
</evidence>
<dbReference type="EC" id="1.1.1.38" evidence="10"/>
<comment type="cofactor">
    <cofactor evidence="1">
        <name>Mn(2+)</name>
        <dbReference type="ChEBI" id="CHEBI:29035"/>
    </cofactor>
</comment>
<reference evidence="10 11" key="1">
    <citation type="submission" date="2020-08" db="EMBL/GenBank/DDBJ databases">
        <title>Genomic Encyclopedia of Type Strains, Phase IV (KMG-IV): sequencing the most valuable type-strain genomes for metagenomic binning, comparative biology and taxonomic classification.</title>
        <authorList>
            <person name="Goeker M."/>
        </authorList>
    </citation>
    <scope>NUCLEOTIDE SEQUENCE [LARGE SCALE GENOMIC DNA]</scope>
    <source>
        <strain evidence="10 11">DSM 17245</strain>
    </source>
</reference>
<evidence type="ECO:0000313" key="11">
    <source>
        <dbReference type="Proteomes" id="UP000522163"/>
    </source>
</evidence>
<dbReference type="RefSeq" id="WP_183684277.1">
    <property type="nucleotide sequence ID" value="NZ_JACHHH010000008.1"/>
</dbReference>
<dbReference type="InterPro" id="IPR045213">
    <property type="entry name" value="Malic_NAD-bd_bact_type"/>
</dbReference>
<name>A0A7W9SGR0_9FIRM</name>
<feature type="binding site" evidence="7">
    <location>
        <position position="133"/>
    </location>
    <ligand>
        <name>a divalent metal cation</name>
        <dbReference type="ChEBI" id="CHEBI:60240"/>
    </ligand>
</feature>
<dbReference type="Gene3D" id="3.40.50.720">
    <property type="entry name" value="NAD(P)-binding Rossmann-like Domain"/>
    <property type="match status" value="1"/>
</dbReference>
<dbReference type="SUPFAM" id="SSF53223">
    <property type="entry name" value="Aminoacid dehydrogenase-like, N-terminal domain"/>
    <property type="match status" value="1"/>
</dbReference>
<dbReference type="InterPro" id="IPR015884">
    <property type="entry name" value="Malic_enzyme_CS"/>
</dbReference>
<feature type="binding site" evidence="7">
    <location>
        <position position="134"/>
    </location>
    <ligand>
        <name>a divalent metal cation</name>
        <dbReference type="ChEBI" id="CHEBI:60240"/>
    </ligand>
</feature>
<proteinExistence type="inferred from homology"/>
<feature type="binding site" evidence="6">
    <location>
        <position position="315"/>
    </location>
    <ligand>
        <name>(S)-malate</name>
        <dbReference type="ChEBI" id="CHEBI:15589"/>
    </ligand>
</feature>
<dbReference type="Proteomes" id="UP000522163">
    <property type="component" value="Unassembled WGS sequence"/>
</dbReference>
<comment type="caution">
    <text evidence="10">The sequence shown here is derived from an EMBL/GenBank/DDBJ whole genome shotgun (WGS) entry which is preliminary data.</text>
</comment>
<feature type="binding site" evidence="6">
    <location>
        <position position="285"/>
    </location>
    <ligand>
        <name>(S)-malate</name>
        <dbReference type="ChEBI" id="CHEBI:15589"/>
    </ligand>
</feature>
<feature type="domain" description="Malic enzyme N-terminal" evidence="9">
    <location>
        <begin position="15"/>
        <end position="148"/>
    </location>
</feature>
<feature type="domain" description="Malic enzyme NAD-binding" evidence="8">
    <location>
        <begin position="160"/>
        <end position="383"/>
    </location>
</feature>
<dbReference type="InterPro" id="IPR051674">
    <property type="entry name" value="Malate_Decarboxylase"/>
</dbReference>
<dbReference type="InterPro" id="IPR012301">
    <property type="entry name" value="Malic_N_dom"/>
</dbReference>
<accession>A0A7W9SGR0</accession>
<dbReference type="SUPFAM" id="SSF51735">
    <property type="entry name" value="NAD(P)-binding Rossmann-fold domains"/>
    <property type="match status" value="1"/>
</dbReference>